<evidence type="ECO:0000313" key="3">
    <source>
        <dbReference type="Proteomes" id="UP000825890"/>
    </source>
</evidence>
<evidence type="ECO:0008006" key="4">
    <source>
        <dbReference type="Google" id="ProtNLM"/>
    </source>
</evidence>
<gene>
    <name evidence="2" type="ORF">CKM354_000654300</name>
</gene>
<dbReference type="AlphaFoldDB" id="A0A9P3CJK6"/>
<dbReference type="OrthoDB" id="10555743at2759"/>
<dbReference type="InterPro" id="IPR036047">
    <property type="entry name" value="F-box-like_dom_sf"/>
</dbReference>
<accession>A0A9P3CJK6</accession>
<evidence type="ECO:0000256" key="1">
    <source>
        <dbReference type="SAM" id="MobiDB-lite"/>
    </source>
</evidence>
<sequence>MLRISTTSSGGDPNVSADKPQLNVEKSAVHRTLRVFELVENILILLDPHEILQAHAVCRYWHDVIGGSYAFKKRAFLVPDQQVLGFVTKEGRHGLPSCGISCVIVDPDNKFYGFNVPRVRPHDLPNPKDSWVEGTYNKSLLKPERPCAIHQQSELDQLFDVFHDWMSLDADLVKQCRYRYRKVKLDGGYPNMLLCQPTPTSAHIRVTFRYPAGNANWRTYEVRRASGIRLRDVADAINVQDPGRETRRQMKNTYAENIHEVWVMLKNGSQDDERNIVFVRKESEKMRCARLTEDENGEREESSTESEA</sequence>
<name>A0A9P3CJK6_9PEZI</name>
<feature type="region of interest" description="Disordered" evidence="1">
    <location>
        <begin position="289"/>
        <end position="308"/>
    </location>
</feature>
<keyword evidence="3" id="KW-1185">Reference proteome</keyword>
<proteinExistence type="predicted"/>
<organism evidence="2 3">
    <name type="scientific">Cercospora kikuchii</name>
    <dbReference type="NCBI Taxonomy" id="84275"/>
    <lineage>
        <taxon>Eukaryota</taxon>
        <taxon>Fungi</taxon>
        <taxon>Dikarya</taxon>
        <taxon>Ascomycota</taxon>
        <taxon>Pezizomycotina</taxon>
        <taxon>Dothideomycetes</taxon>
        <taxon>Dothideomycetidae</taxon>
        <taxon>Mycosphaerellales</taxon>
        <taxon>Mycosphaerellaceae</taxon>
        <taxon>Cercospora</taxon>
    </lineage>
</organism>
<dbReference type="EMBL" id="BOLY01000004">
    <property type="protein sequence ID" value="GIZ43311.1"/>
    <property type="molecule type" value="Genomic_DNA"/>
</dbReference>
<dbReference type="GeneID" id="68292118"/>
<evidence type="ECO:0000313" key="2">
    <source>
        <dbReference type="EMBL" id="GIZ43311.1"/>
    </source>
</evidence>
<feature type="compositionally biased region" description="Acidic residues" evidence="1">
    <location>
        <begin position="294"/>
        <end position="308"/>
    </location>
</feature>
<dbReference type="RefSeq" id="XP_044657798.1">
    <property type="nucleotide sequence ID" value="XM_044801863.1"/>
</dbReference>
<dbReference type="Proteomes" id="UP000825890">
    <property type="component" value="Unassembled WGS sequence"/>
</dbReference>
<comment type="caution">
    <text evidence="2">The sequence shown here is derived from an EMBL/GenBank/DDBJ whole genome shotgun (WGS) entry which is preliminary data.</text>
</comment>
<dbReference type="CDD" id="cd09917">
    <property type="entry name" value="F-box_SF"/>
    <property type="match status" value="1"/>
</dbReference>
<reference evidence="2 3" key="1">
    <citation type="submission" date="2021-01" db="EMBL/GenBank/DDBJ databases">
        <title>Cercospora kikuchii MAFF 305040 whole genome shotgun sequence.</title>
        <authorList>
            <person name="Kashiwa T."/>
            <person name="Suzuki T."/>
        </authorList>
    </citation>
    <scope>NUCLEOTIDE SEQUENCE [LARGE SCALE GENOMIC DNA]</scope>
    <source>
        <strain evidence="2 3">MAFF 305040</strain>
    </source>
</reference>
<dbReference type="Gene3D" id="1.20.1280.50">
    <property type="match status" value="1"/>
</dbReference>
<dbReference type="SUPFAM" id="SSF81383">
    <property type="entry name" value="F-box domain"/>
    <property type="match status" value="1"/>
</dbReference>
<protein>
    <recommendedName>
        <fullName evidence="4">F-box domain-containing protein</fullName>
    </recommendedName>
</protein>